<dbReference type="GO" id="GO:0030254">
    <property type="term" value="P:protein secretion by the type III secretion system"/>
    <property type="evidence" value="ECO:0007669"/>
    <property type="project" value="InterPro"/>
</dbReference>
<dbReference type="SUPFAM" id="SSF69635">
    <property type="entry name" value="Type III secretory system chaperone-like"/>
    <property type="match status" value="1"/>
</dbReference>
<dbReference type="Gene3D" id="3.30.1460.10">
    <property type="match status" value="1"/>
</dbReference>
<proteinExistence type="predicted"/>
<reference evidence="2" key="1">
    <citation type="submission" date="2015-12" db="EMBL/GenBank/DDBJ databases">
        <title>FDA dAtabase for Regulatory Grade micrObial Sequences (FDA-ARGOS): Supporting development and validation of Infectious Disease Dx tests.</title>
        <authorList>
            <person name="Case J."/>
            <person name="Tallon L."/>
            <person name="Sadzewicz L."/>
            <person name="Sengamalay N."/>
            <person name="Ott S."/>
            <person name="Godinez A."/>
            <person name="Nagaraj S."/>
            <person name="Nadendla S."/>
            <person name="Sichtig H."/>
        </authorList>
    </citation>
    <scope>NUCLEOTIDE SEQUENCE [LARGE SCALE GENOMIC DNA]</scope>
    <source>
        <strain evidence="2">FDAARGOS_147</strain>
    </source>
</reference>
<gene>
    <name evidence="1" type="ORF">AL504_18755</name>
</gene>
<sequence length="155" mass="16432">MAFHDLINAAADRLQLGGGVDAKAQALDVQFQDDYPVRIEHHDSRGQISLAGAIGFYPPQSQQAPLFETLLQAHLYGLLTDGCAFSVDADASRILLFKTLPLDGLDADGLVRALGDFRLVQQTWRKAYADGKLTAQDASAPAGAAPALSAAINLA</sequence>
<dbReference type="CDD" id="cd16364">
    <property type="entry name" value="T3SC_I-like"/>
    <property type="match status" value="1"/>
</dbReference>
<dbReference type="AlphaFoldDB" id="A0A120LHP1"/>
<name>A0A120LHP1_ALCXX</name>
<dbReference type="Pfam" id="PF05932">
    <property type="entry name" value="CesT"/>
    <property type="match status" value="1"/>
</dbReference>
<protein>
    <recommendedName>
        <fullName evidence="3">Type III secretion system chaperone</fullName>
    </recommendedName>
</protein>
<evidence type="ECO:0000313" key="1">
    <source>
        <dbReference type="EMBL" id="AMG37867.1"/>
    </source>
</evidence>
<organism evidence="1 2">
    <name type="scientific">Alcaligenes xylosoxydans xylosoxydans</name>
    <name type="common">Achromobacter xylosoxidans</name>
    <dbReference type="NCBI Taxonomy" id="85698"/>
    <lineage>
        <taxon>Bacteria</taxon>
        <taxon>Pseudomonadati</taxon>
        <taxon>Pseudomonadota</taxon>
        <taxon>Betaproteobacteria</taxon>
        <taxon>Burkholderiales</taxon>
        <taxon>Alcaligenaceae</taxon>
        <taxon>Achromobacter</taxon>
    </lineage>
</organism>
<dbReference type="Proteomes" id="UP000060602">
    <property type="component" value="Chromosome"/>
</dbReference>
<dbReference type="RefSeq" id="WP_061072824.1">
    <property type="nucleotide sequence ID" value="NZ_CP014060.2"/>
</dbReference>
<dbReference type="InterPro" id="IPR010261">
    <property type="entry name" value="Tir_chaperone"/>
</dbReference>
<evidence type="ECO:0008006" key="3">
    <source>
        <dbReference type="Google" id="ProtNLM"/>
    </source>
</evidence>
<accession>A0A120LHP1</accession>
<dbReference type="EMBL" id="CP014060">
    <property type="protein sequence ID" value="AMG37867.1"/>
    <property type="molecule type" value="Genomic_DNA"/>
</dbReference>
<evidence type="ECO:0000313" key="2">
    <source>
        <dbReference type="Proteomes" id="UP000060602"/>
    </source>
</evidence>